<comment type="caution">
    <text evidence="2">The sequence shown here is derived from an EMBL/GenBank/DDBJ whole genome shotgun (WGS) entry which is preliminary data.</text>
</comment>
<keyword evidence="1" id="KW-0732">Signal</keyword>
<reference evidence="2" key="1">
    <citation type="submission" date="2022-09" db="EMBL/GenBank/DDBJ databases">
        <title>Rhodovastum sp. nov. RN2-1 isolated from soil in Seongnam, South Korea.</title>
        <authorList>
            <person name="Le N.T."/>
        </authorList>
    </citation>
    <scope>NUCLEOTIDE SEQUENCE</scope>
    <source>
        <strain evidence="2">RN2-1</strain>
    </source>
</reference>
<evidence type="ECO:0000313" key="2">
    <source>
        <dbReference type="EMBL" id="MCW3477537.1"/>
    </source>
</evidence>
<dbReference type="EMBL" id="JAPDNT010000040">
    <property type="protein sequence ID" value="MCW3477537.1"/>
    <property type="molecule type" value="Genomic_DNA"/>
</dbReference>
<evidence type="ECO:0000313" key="3">
    <source>
        <dbReference type="Proteomes" id="UP001165679"/>
    </source>
</evidence>
<feature type="chain" id="PRO_5041359093" evidence="1">
    <location>
        <begin position="31"/>
        <end position="120"/>
    </location>
</feature>
<organism evidence="2 3">
    <name type="scientific">Limobrevibacterium gyesilva</name>
    <dbReference type="NCBI Taxonomy" id="2991712"/>
    <lineage>
        <taxon>Bacteria</taxon>
        <taxon>Pseudomonadati</taxon>
        <taxon>Pseudomonadota</taxon>
        <taxon>Alphaproteobacteria</taxon>
        <taxon>Acetobacterales</taxon>
        <taxon>Acetobacteraceae</taxon>
        <taxon>Limobrevibacterium</taxon>
    </lineage>
</organism>
<keyword evidence="3" id="KW-1185">Reference proteome</keyword>
<proteinExistence type="predicted"/>
<evidence type="ECO:0000256" key="1">
    <source>
        <dbReference type="SAM" id="SignalP"/>
    </source>
</evidence>
<feature type="signal peptide" evidence="1">
    <location>
        <begin position="1"/>
        <end position="30"/>
    </location>
</feature>
<gene>
    <name evidence="2" type="ORF">OL599_23510</name>
</gene>
<sequence length="120" mass="12032">MATPALRRFLLVVTALAFVLATALPGSARAMPMPDGMAMGGSPAQPCDDCPGKAPAGDPGAKMMVCGALACAGIVTAAPVPLVLEAPFYAGFEYPAQASASQAGVALPPDPFPPRPIRLV</sequence>
<dbReference type="Proteomes" id="UP001165679">
    <property type="component" value="Unassembled WGS sequence"/>
</dbReference>
<dbReference type="AlphaFoldDB" id="A0AA41YYE7"/>
<protein>
    <submittedName>
        <fullName evidence="2">Uncharacterized protein</fullName>
    </submittedName>
</protein>
<reference evidence="2" key="2">
    <citation type="submission" date="2022-10" db="EMBL/GenBank/DDBJ databases">
        <authorList>
            <person name="Trinh H.N."/>
        </authorList>
    </citation>
    <scope>NUCLEOTIDE SEQUENCE</scope>
    <source>
        <strain evidence="2">RN2-1</strain>
    </source>
</reference>
<name>A0AA41YYE7_9PROT</name>
<dbReference type="RefSeq" id="WP_264716487.1">
    <property type="nucleotide sequence ID" value="NZ_JAPDNT010000040.1"/>
</dbReference>
<accession>A0AA41YYE7</accession>